<name>A0AAY3ZZK5_9TELE</name>
<dbReference type="CDD" id="cd05834">
    <property type="entry name" value="PWWP_HRP"/>
    <property type="match status" value="1"/>
</dbReference>
<evidence type="ECO:0000313" key="3">
    <source>
        <dbReference type="Ensembl" id="ENSDCDP00010000301.1"/>
    </source>
</evidence>
<evidence type="ECO:0000313" key="4">
    <source>
        <dbReference type="Proteomes" id="UP000694580"/>
    </source>
</evidence>
<dbReference type="PANTHER" id="PTHR12550">
    <property type="entry name" value="HEPATOMA-DERIVED GROWTH FACTOR-RELATED"/>
    <property type="match status" value="1"/>
</dbReference>
<organism evidence="3 4">
    <name type="scientific">Denticeps clupeoides</name>
    <name type="common">denticle herring</name>
    <dbReference type="NCBI Taxonomy" id="299321"/>
    <lineage>
        <taxon>Eukaryota</taxon>
        <taxon>Metazoa</taxon>
        <taxon>Chordata</taxon>
        <taxon>Craniata</taxon>
        <taxon>Vertebrata</taxon>
        <taxon>Euteleostomi</taxon>
        <taxon>Actinopterygii</taxon>
        <taxon>Neopterygii</taxon>
        <taxon>Teleostei</taxon>
        <taxon>Clupei</taxon>
        <taxon>Clupeiformes</taxon>
        <taxon>Denticipitoidei</taxon>
        <taxon>Denticipitidae</taxon>
        <taxon>Denticeps</taxon>
    </lineage>
</organism>
<reference evidence="3" key="2">
    <citation type="submission" date="2025-08" db="UniProtKB">
        <authorList>
            <consortium name="Ensembl"/>
        </authorList>
    </citation>
    <scope>IDENTIFICATION</scope>
</reference>
<feature type="region of interest" description="Disordered" evidence="1">
    <location>
        <begin position="89"/>
        <end position="132"/>
    </location>
</feature>
<evidence type="ECO:0000256" key="1">
    <source>
        <dbReference type="SAM" id="MobiDB-lite"/>
    </source>
</evidence>
<dbReference type="Proteomes" id="UP000694580">
    <property type="component" value="Chromosome 1"/>
</dbReference>
<proteinExistence type="predicted"/>
<protein>
    <recommendedName>
        <fullName evidence="2">PWWP domain-containing protein</fullName>
    </recommendedName>
</protein>
<dbReference type="Gene3D" id="2.30.30.140">
    <property type="match status" value="1"/>
</dbReference>
<accession>A0AAY3ZZK5</accession>
<dbReference type="SMART" id="SM00293">
    <property type="entry name" value="PWWP"/>
    <property type="match status" value="1"/>
</dbReference>
<reference evidence="3" key="3">
    <citation type="submission" date="2025-09" db="UniProtKB">
        <authorList>
            <consortium name="Ensembl"/>
        </authorList>
    </citation>
    <scope>IDENTIFICATION</scope>
</reference>
<dbReference type="SUPFAM" id="SSF63748">
    <property type="entry name" value="Tudor/PWWP/MBT"/>
    <property type="match status" value="1"/>
</dbReference>
<dbReference type="Ensembl" id="ENSDCDT00010000308.1">
    <property type="protein sequence ID" value="ENSDCDP00010000301.1"/>
    <property type="gene ID" value="ENSDCDG00010000140.1"/>
</dbReference>
<dbReference type="GeneTree" id="ENSGT00940000154706"/>
<feature type="domain" description="PWWP" evidence="2">
    <location>
        <begin position="8"/>
        <end position="60"/>
    </location>
</feature>
<evidence type="ECO:0000259" key="2">
    <source>
        <dbReference type="PROSITE" id="PS50812"/>
    </source>
</evidence>
<reference evidence="3 4" key="1">
    <citation type="submission" date="2020-06" db="EMBL/GenBank/DDBJ databases">
        <authorList>
            <consortium name="Wellcome Sanger Institute Data Sharing"/>
        </authorList>
    </citation>
    <scope>NUCLEOTIDE SEQUENCE [LARGE SCALE GENOMIC DNA]</scope>
</reference>
<gene>
    <name evidence="3" type="primary">HDGFL3</name>
</gene>
<dbReference type="AlphaFoldDB" id="A0AAY3ZZK5"/>
<sequence>TTCFQLRPGDAVFAKMKSYPFWPARVRFDSLAARFVPVFFYGTHQTAFLEPKDVVPYWPNKEKYGKPYKKGGFQKAMWEIEHDPGVGLKGQKVSVSEGGQTETGGDEPENRHRMMTNNESQDQKPLPQSHYEATPTPAVSCFHISPVDAAADVTGSYCARKSAVTTVALKSASLFLLTCWW</sequence>
<keyword evidence="4" id="KW-1185">Reference proteome</keyword>
<dbReference type="InterPro" id="IPR000313">
    <property type="entry name" value="PWWP_dom"/>
</dbReference>
<dbReference type="PANTHER" id="PTHR12550:SF70">
    <property type="entry name" value="JIL-1 ANCHORING AND STABILIZING PROTEIN, ISOFORM A"/>
    <property type="match status" value="1"/>
</dbReference>
<dbReference type="PROSITE" id="PS50812">
    <property type="entry name" value="PWWP"/>
    <property type="match status" value="1"/>
</dbReference>
<dbReference type="Pfam" id="PF00855">
    <property type="entry name" value="PWWP"/>
    <property type="match status" value="1"/>
</dbReference>